<dbReference type="KEGG" id="mpp:MICPUCDRAFT_69961"/>
<dbReference type="EMBL" id="GG663745">
    <property type="protein sequence ID" value="EEH53869.1"/>
    <property type="molecule type" value="Genomic_DNA"/>
</dbReference>
<protein>
    <submittedName>
        <fullName evidence="2">Predicted protein</fullName>
    </submittedName>
</protein>
<proteinExistence type="predicted"/>
<feature type="compositionally biased region" description="Basic residues" evidence="1">
    <location>
        <begin position="471"/>
        <end position="480"/>
    </location>
</feature>
<feature type="compositionally biased region" description="Low complexity" evidence="1">
    <location>
        <begin position="331"/>
        <end position="371"/>
    </location>
</feature>
<dbReference type="GeneID" id="9687596"/>
<dbReference type="AlphaFoldDB" id="C1N1Q2"/>
<feature type="region of interest" description="Disordered" evidence="1">
    <location>
        <begin position="331"/>
        <end position="525"/>
    </location>
</feature>
<evidence type="ECO:0000313" key="3">
    <source>
        <dbReference type="Proteomes" id="UP000001876"/>
    </source>
</evidence>
<feature type="compositionally biased region" description="Low complexity" evidence="1">
    <location>
        <begin position="503"/>
        <end position="516"/>
    </location>
</feature>
<organism evidence="3">
    <name type="scientific">Micromonas pusilla (strain CCMP1545)</name>
    <name type="common">Picoplanktonic green alga</name>
    <dbReference type="NCBI Taxonomy" id="564608"/>
    <lineage>
        <taxon>Eukaryota</taxon>
        <taxon>Viridiplantae</taxon>
        <taxon>Chlorophyta</taxon>
        <taxon>Mamiellophyceae</taxon>
        <taxon>Mamiellales</taxon>
        <taxon>Mamiellaceae</taxon>
        <taxon>Micromonas</taxon>
    </lineage>
</organism>
<sequence length="525" mass="54553">MKKFVSFIFPSSRLSYRAIYVQGITGSTRPRHPMLNACLTSLSWRIIALTFTGSTAAPPLTSHAAACTTTTDASSPPSPRRAAIPAAGRRSVFPRALAFFPRALAFFPFVARDSSFAPTGRAPPPPPPKARSPPKSDFAARPSVDDPFPPRADPGTYAGSRARRWFSANACAASAHAAPTMDATTNRSSSAFRRLRFHRAASSSAVSPPAFGFGAGLGAGFFVSGSLSLSTSCLGAESASFIARRRAVAAASASSTTLRRALSFSSNVFSIFSRARVASRPGAPSSRIAATTAFVASASSAARAPTANDAFSACNVAPSRVDRRWFVKTLRSSNSSSASGPGPRSASAANRSSDSAASSASSASTARAFASTRDGDAGVSDDARDRHRPSSSSSSRRRRDAVPAAFAPGDRPPRAPRDVATSSSLSSAIARSRRSAAAVGLESNAATRSASSSDSDEEEEYTILARAAARFARRDRRARRRSAESDASVTEGVGRDDACACVPPSTSDDSDAPSSPSRRHTSPAP</sequence>
<dbReference type="RefSeq" id="XP_003062157.1">
    <property type="nucleotide sequence ID" value="XM_003062111.1"/>
</dbReference>
<accession>C1N1Q2</accession>
<feature type="region of interest" description="Disordered" evidence="1">
    <location>
        <begin position="117"/>
        <end position="155"/>
    </location>
</feature>
<name>C1N1Q2_MICPC</name>
<feature type="region of interest" description="Disordered" evidence="1">
    <location>
        <begin position="67"/>
        <end position="86"/>
    </location>
</feature>
<gene>
    <name evidence="2" type="ORF">MICPUCDRAFT_69961</name>
</gene>
<reference evidence="2 3" key="1">
    <citation type="journal article" date="2009" name="Science">
        <title>Green evolution and dynamic adaptations revealed by genomes of the marine picoeukaryotes Micromonas.</title>
        <authorList>
            <person name="Worden A.Z."/>
            <person name="Lee J.H."/>
            <person name="Mock T."/>
            <person name="Rouze P."/>
            <person name="Simmons M.P."/>
            <person name="Aerts A.L."/>
            <person name="Allen A.E."/>
            <person name="Cuvelier M.L."/>
            <person name="Derelle E."/>
            <person name="Everett M.V."/>
            <person name="Foulon E."/>
            <person name="Grimwood J."/>
            <person name="Gundlach H."/>
            <person name="Henrissat B."/>
            <person name="Napoli C."/>
            <person name="McDonald S.M."/>
            <person name="Parker M.S."/>
            <person name="Rombauts S."/>
            <person name="Salamov A."/>
            <person name="Von Dassow P."/>
            <person name="Badger J.H."/>
            <person name="Coutinho P.M."/>
            <person name="Demir E."/>
            <person name="Dubchak I."/>
            <person name="Gentemann C."/>
            <person name="Eikrem W."/>
            <person name="Gready J.E."/>
            <person name="John U."/>
            <person name="Lanier W."/>
            <person name="Lindquist E.A."/>
            <person name="Lucas S."/>
            <person name="Mayer K.F."/>
            <person name="Moreau H."/>
            <person name="Not F."/>
            <person name="Otillar R."/>
            <person name="Panaud O."/>
            <person name="Pangilinan J."/>
            <person name="Paulsen I."/>
            <person name="Piegu B."/>
            <person name="Poliakov A."/>
            <person name="Robbens S."/>
            <person name="Schmutz J."/>
            <person name="Toulza E."/>
            <person name="Wyss T."/>
            <person name="Zelensky A."/>
            <person name="Zhou K."/>
            <person name="Armbrust E.V."/>
            <person name="Bhattacharya D."/>
            <person name="Goodenough U.W."/>
            <person name="Van de Peer Y."/>
            <person name="Grigoriev I.V."/>
        </authorList>
    </citation>
    <scope>NUCLEOTIDE SEQUENCE [LARGE SCALE GENOMIC DNA]</scope>
    <source>
        <strain evidence="2 3">CCMP1545</strain>
    </source>
</reference>
<feature type="non-terminal residue" evidence="2">
    <location>
        <position position="525"/>
    </location>
</feature>
<feature type="compositionally biased region" description="Low complexity" evidence="1">
    <location>
        <begin position="418"/>
        <end position="438"/>
    </location>
</feature>
<keyword evidence="3" id="KW-1185">Reference proteome</keyword>
<feature type="compositionally biased region" description="Pro residues" evidence="1">
    <location>
        <begin position="121"/>
        <end position="131"/>
    </location>
</feature>
<feature type="compositionally biased region" description="Basic and acidic residues" evidence="1">
    <location>
        <begin position="373"/>
        <end position="385"/>
    </location>
</feature>
<evidence type="ECO:0000256" key="1">
    <source>
        <dbReference type="SAM" id="MobiDB-lite"/>
    </source>
</evidence>
<dbReference type="Proteomes" id="UP000001876">
    <property type="component" value="Unassembled WGS sequence"/>
</dbReference>
<evidence type="ECO:0000313" key="2">
    <source>
        <dbReference type="EMBL" id="EEH53869.1"/>
    </source>
</evidence>